<reference evidence="1 2" key="1">
    <citation type="submission" date="2007-01" db="EMBL/GenBank/DDBJ databases">
        <authorList>
            <person name="Haygood M."/>
            <person name="Podell S."/>
            <person name="Anderson C."/>
            <person name="Hopkinson B."/>
            <person name="Roe K."/>
            <person name="Barbeau K."/>
            <person name="Gaasterland T."/>
            <person name="Ferriera S."/>
            <person name="Johnson J."/>
            <person name="Kravitz S."/>
            <person name="Beeson K."/>
            <person name="Sutton G."/>
            <person name="Rogers Y.-H."/>
            <person name="Friedman R."/>
            <person name="Frazier M."/>
            <person name="Venter J.C."/>
        </authorList>
    </citation>
    <scope>NUCLEOTIDE SEQUENCE [LARGE SCALE GENOMIC DNA]</scope>
    <source>
        <strain evidence="1 2">ATCC 23134</strain>
    </source>
</reference>
<evidence type="ECO:0000313" key="2">
    <source>
        <dbReference type="Proteomes" id="UP000004095"/>
    </source>
</evidence>
<proteinExistence type="predicted"/>
<dbReference type="Proteomes" id="UP000004095">
    <property type="component" value="Unassembled WGS sequence"/>
</dbReference>
<dbReference type="AlphaFoldDB" id="A1ZHU6"/>
<organism evidence="1 2">
    <name type="scientific">Microscilla marina ATCC 23134</name>
    <dbReference type="NCBI Taxonomy" id="313606"/>
    <lineage>
        <taxon>Bacteria</taxon>
        <taxon>Pseudomonadati</taxon>
        <taxon>Bacteroidota</taxon>
        <taxon>Cytophagia</taxon>
        <taxon>Cytophagales</taxon>
        <taxon>Microscillaceae</taxon>
        <taxon>Microscilla</taxon>
    </lineage>
</organism>
<name>A1ZHU6_MICM2</name>
<accession>A1ZHU6</accession>
<protein>
    <submittedName>
        <fullName evidence="1">Uncharacterized protein</fullName>
    </submittedName>
</protein>
<dbReference type="EMBL" id="AAWS01000008">
    <property type="protein sequence ID" value="EAY30103.1"/>
    <property type="molecule type" value="Genomic_DNA"/>
</dbReference>
<keyword evidence="2" id="KW-1185">Reference proteome</keyword>
<sequence length="48" mass="5503">MQGKIFKSLYACISFQYNGFTLRTVVLSPKTAENPFKPEFGLQMPFIL</sequence>
<evidence type="ECO:0000313" key="1">
    <source>
        <dbReference type="EMBL" id="EAY30103.1"/>
    </source>
</evidence>
<gene>
    <name evidence="1" type="ORF">M23134_05436</name>
</gene>
<comment type="caution">
    <text evidence="1">The sequence shown here is derived from an EMBL/GenBank/DDBJ whole genome shotgun (WGS) entry which is preliminary data.</text>
</comment>